<proteinExistence type="predicted"/>
<sequence>MTRPGFEEQWRRRFVQRGSRFDDDAGIAGWTPSGLETRLRNFRRVWPGDRPGALWLDAGCGAGSYTRHLSACGVRPVGLDYALPSLRKARQRSPGDIPWMVGDVTRLPVAPASLDGILCLGVMQALARPEAAVAELMAAVRPGGQIWIDVLNADCLITRLQRGLARLRGRGMVLRYDRPRQLAHWLRAHGAEDVRIHWVPILPGPLRRLQPWLETPAVRRLLATVPGIGALVSHAVLVSAVKTGVQPAHGAGS</sequence>
<accession>A0A1I4P7Q8</accession>
<dbReference type="EMBL" id="FOUO01000001">
    <property type="protein sequence ID" value="SFM23838.1"/>
    <property type="molecule type" value="Genomic_DNA"/>
</dbReference>
<dbReference type="Gene3D" id="3.40.50.150">
    <property type="entry name" value="Vaccinia Virus protein VP39"/>
    <property type="match status" value="1"/>
</dbReference>
<feature type="domain" description="Methyltransferase type 11" evidence="1">
    <location>
        <begin position="56"/>
        <end position="148"/>
    </location>
</feature>
<reference evidence="2 3" key="1">
    <citation type="submission" date="2016-10" db="EMBL/GenBank/DDBJ databases">
        <authorList>
            <person name="de Groot N.N."/>
        </authorList>
    </citation>
    <scope>NUCLEOTIDE SEQUENCE [LARGE SCALE GENOMIC DNA]</scope>
    <source>
        <strain evidence="2 3">DSM 4180</strain>
    </source>
</reference>
<evidence type="ECO:0000313" key="2">
    <source>
        <dbReference type="EMBL" id="SFM23838.1"/>
    </source>
</evidence>
<dbReference type="CDD" id="cd02440">
    <property type="entry name" value="AdoMet_MTases"/>
    <property type="match status" value="1"/>
</dbReference>
<dbReference type="STRING" id="195064.SAMN05421721_10154"/>
<organism evidence="2 3">
    <name type="scientific">Ectothiorhodospira mobilis</name>
    <dbReference type="NCBI Taxonomy" id="195064"/>
    <lineage>
        <taxon>Bacteria</taxon>
        <taxon>Pseudomonadati</taxon>
        <taxon>Pseudomonadota</taxon>
        <taxon>Gammaproteobacteria</taxon>
        <taxon>Chromatiales</taxon>
        <taxon>Ectothiorhodospiraceae</taxon>
        <taxon>Ectothiorhodospira</taxon>
    </lineage>
</organism>
<dbReference type="Proteomes" id="UP000199556">
    <property type="component" value="Unassembled WGS sequence"/>
</dbReference>
<evidence type="ECO:0000259" key="1">
    <source>
        <dbReference type="Pfam" id="PF08241"/>
    </source>
</evidence>
<dbReference type="Pfam" id="PF08241">
    <property type="entry name" value="Methyltransf_11"/>
    <property type="match status" value="1"/>
</dbReference>
<dbReference type="SUPFAM" id="SSF53335">
    <property type="entry name" value="S-adenosyl-L-methionine-dependent methyltransferases"/>
    <property type="match status" value="1"/>
</dbReference>
<keyword evidence="2" id="KW-0489">Methyltransferase</keyword>
<dbReference type="InterPro" id="IPR013216">
    <property type="entry name" value="Methyltransf_11"/>
</dbReference>
<dbReference type="AlphaFoldDB" id="A0A1I4P7Q8"/>
<keyword evidence="2" id="KW-0808">Transferase</keyword>
<dbReference type="OrthoDB" id="323463at2"/>
<evidence type="ECO:0000313" key="3">
    <source>
        <dbReference type="Proteomes" id="UP000199556"/>
    </source>
</evidence>
<dbReference type="GO" id="GO:0008757">
    <property type="term" value="F:S-adenosylmethionine-dependent methyltransferase activity"/>
    <property type="evidence" value="ECO:0007669"/>
    <property type="project" value="InterPro"/>
</dbReference>
<gene>
    <name evidence="2" type="ORF">SAMN05421721_10154</name>
</gene>
<dbReference type="GO" id="GO:0032259">
    <property type="term" value="P:methylation"/>
    <property type="evidence" value="ECO:0007669"/>
    <property type="project" value="UniProtKB-KW"/>
</dbReference>
<dbReference type="InterPro" id="IPR029063">
    <property type="entry name" value="SAM-dependent_MTases_sf"/>
</dbReference>
<keyword evidence="3" id="KW-1185">Reference proteome</keyword>
<dbReference type="RefSeq" id="WP_090483206.1">
    <property type="nucleotide sequence ID" value="NZ_FOUO01000001.1"/>
</dbReference>
<name>A0A1I4P7Q8_ECTMO</name>
<protein>
    <submittedName>
        <fullName evidence="2">Methyltransferase domain-containing protein</fullName>
    </submittedName>
</protein>